<protein>
    <submittedName>
        <fullName evidence="2">Uncharacterized protein</fullName>
    </submittedName>
</protein>
<evidence type="ECO:0000313" key="2">
    <source>
        <dbReference type="EMBL" id="KAL0059191.1"/>
    </source>
</evidence>
<organism evidence="2 3">
    <name type="scientific">Marasmius tenuissimus</name>
    <dbReference type="NCBI Taxonomy" id="585030"/>
    <lineage>
        <taxon>Eukaryota</taxon>
        <taxon>Fungi</taxon>
        <taxon>Dikarya</taxon>
        <taxon>Basidiomycota</taxon>
        <taxon>Agaricomycotina</taxon>
        <taxon>Agaricomycetes</taxon>
        <taxon>Agaricomycetidae</taxon>
        <taxon>Agaricales</taxon>
        <taxon>Marasmiineae</taxon>
        <taxon>Marasmiaceae</taxon>
        <taxon>Marasmius</taxon>
    </lineage>
</organism>
<reference evidence="2 3" key="1">
    <citation type="submission" date="2024-05" db="EMBL/GenBank/DDBJ databases">
        <title>A draft genome resource for the thread blight pathogen Marasmius tenuissimus strain MS-2.</title>
        <authorList>
            <person name="Yulfo-Soto G.E."/>
            <person name="Baruah I.K."/>
            <person name="Amoako-Attah I."/>
            <person name="Bukari Y."/>
            <person name="Meinhardt L.W."/>
            <person name="Bailey B.A."/>
            <person name="Cohen S.P."/>
        </authorList>
    </citation>
    <scope>NUCLEOTIDE SEQUENCE [LARGE SCALE GENOMIC DNA]</scope>
    <source>
        <strain evidence="2 3">MS-2</strain>
    </source>
</reference>
<dbReference type="Proteomes" id="UP001437256">
    <property type="component" value="Unassembled WGS sequence"/>
</dbReference>
<keyword evidence="1" id="KW-0732">Signal</keyword>
<evidence type="ECO:0000313" key="3">
    <source>
        <dbReference type="Proteomes" id="UP001437256"/>
    </source>
</evidence>
<feature type="chain" id="PRO_5045948936" evidence="1">
    <location>
        <begin position="24"/>
        <end position="186"/>
    </location>
</feature>
<name>A0ABR2ZE38_9AGAR</name>
<gene>
    <name evidence="2" type="ORF">AAF712_014085</name>
</gene>
<dbReference type="EMBL" id="JBBXMP010000244">
    <property type="protein sequence ID" value="KAL0059191.1"/>
    <property type="molecule type" value="Genomic_DNA"/>
</dbReference>
<comment type="caution">
    <text evidence="2">The sequence shown here is derived from an EMBL/GenBank/DDBJ whole genome shotgun (WGS) entry which is preliminary data.</text>
</comment>
<sequence length="186" mass="21060">MSITTMWLMHSFYFLSMFYSNLPLPSSLPVIMSIPGLLASATSSHNYIFANPHQGQHKWQHPHERQPPLSTPLLLDPTVSELDPWNPEASVALDVTTIIPSPSPSVLPLPPPTLVVEPWKLAHTSHHKFYELNRSINNNVLFQVKLHGVMPAFKDKKYKYNKSSSLWFLVYFLQDSGGSPRVLAMD</sequence>
<accession>A0ABR2ZE38</accession>
<proteinExistence type="predicted"/>
<evidence type="ECO:0000256" key="1">
    <source>
        <dbReference type="SAM" id="SignalP"/>
    </source>
</evidence>
<keyword evidence="3" id="KW-1185">Reference proteome</keyword>
<feature type="signal peptide" evidence="1">
    <location>
        <begin position="1"/>
        <end position="23"/>
    </location>
</feature>